<dbReference type="EMBL" id="RRYP01003980">
    <property type="protein sequence ID" value="TNV83275.1"/>
    <property type="molecule type" value="Genomic_DNA"/>
</dbReference>
<protein>
    <submittedName>
        <fullName evidence="1">Uncharacterized protein</fullName>
    </submittedName>
</protein>
<evidence type="ECO:0000313" key="1">
    <source>
        <dbReference type="EMBL" id="TNV83275.1"/>
    </source>
</evidence>
<keyword evidence="2" id="KW-1185">Reference proteome</keyword>
<reference evidence="1" key="1">
    <citation type="submission" date="2019-06" db="EMBL/GenBank/DDBJ databases">
        <authorList>
            <person name="Zheng W."/>
        </authorList>
    </citation>
    <scope>NUCLEOTIDE SEQUENCE</scope>
    <source>
        <strain evidence="1">QDHG01</strain>
    </source>
</reference>
<name>A0A8J8NZS0_HALGN</name>
<proteinExistence type="predicted"/>
<comment type="caution">
    <text evidence="1">The sequence shown here is derived from an EMBL/GenBank/DDBJ whole genome shotgun (WGS) entry which is preliminary data.</text>
</comment>
<evidence type="ECO:0000313" key="2">
    <source>
        <dbReference type="Proteomes" id="UP000785679"/>
    </source>
</evidence>
<gene>
    <name evidence="1" type="ORF">FGO68_gene4823</name>
</gene>
<dbReference type="Proteomes" id="UP000785679">
    <property type="component" value="Unassembled WGS sequence"/>
</dbReference>
<accession>A0A8J8NZS0</accession>
<sequence length="715" mass="83544">MRHCNKTSPKTTAAKMFPRLASKYLTLQIVGYAFVQHEAVNLGYLCFSYRQLLIRNYQLFKKAVIKAEKKVIKTVYELLDQRWLSKKYRLCYEQNQDNDKDVADCLALLGDRLHFHSIKIPPSHLHVFSKCKPIKMEIRECTDPQLFQLIPHSVVDLTLVFRFGNPLSFVGVSICKFRKLKLCYCNQTLDILSRFATATESLTINGNSLEEPGVMEYLAQMDCKQIIVNTHNLMQEKLREFFSCQSKAKKFIYIEQNLCMGFYINYSQIGQYDWACNYFTQKCLNKEINILKDKQIEDVEVFFETLFNGSLKLFKHKKIRLNDEFPYNGNVCVRNGDTHTLSLDTDSWDMAVLALNNCTSLTRLKIFDLSYCSYKQLKVEKVPLQELIIGSINCTSILLISDILNKSKDTLSYLQCDAKVDLSSLRNSTQLRKLRIVGHIDDANLEVIKTFNNLQELETSDNRVLLQFSKSQTLQTLRWGKTLNQINDLPQSVIKVSTFEITTFGQVKQLLEKNPFVKELGISAYVHVAAQLLDKFKYVIFNFNTRPSLFTFKQLYTILHPECRQIGIPGTEPDHVLYELLFNRIDDKKWVLQPYLTAVNQQRDIDIIMDAPPEMMEQLQTFNEFKSFLRKDELDSSYFESVFNLQMSINDYEYLRIIVSAYDQVFQLSADINKTVTLLQAMTDKRRMNLKREKFFHHCRQNWLQPLIDKDFKTN</sequence>
<organism evidence="1 2">
    <name type="scientific">Halteria grandinella</name>
    <dbReference type="NCBI Taxonomy" id="5974"/>
    <lineage>
        <taxon>Eukaryota</taxon>
        <taxon>Sar</taxon>
        <taxon>Alveolata</taxon>
        <taxon>Ciliophora</taxon>
        <taxon>Intramacronucleata</taxon>
        <taxon>Spirotrichea</taxon>
        <taxon>Stichotrichia</taxon>
        <taxon>Sporadotrichida</taxon>
        <taxon>Halteriidae</taxon>
        <taxon>Halteria</taxon>
    </lineage>
</organism>
<dbReference type="AlphaFoldDB" id="A0A8J8NZS0"/>